<dbReference type="Gene3D" id="3.30.450.40">
    <property type="match status" value="1"/>
</dbReference>
<organism evidence="2 3">
    <name type="scientific">Phytophthora cactorum</name>
    <dbReference type="NCBI Taxonomy" id="29920"/>
    <lineage>
        <taxon>Eukaryota</taxon>
        <taxon>Sar</taxon>
        <taxon>Stramenopiles</taxon>
        <taxon>Oomycota</taxon>
        <taxon>Peronosporomycetes</taxon>
        <taxon>Peronosporales</taxon>
        <taxon>Peronosporaceae</taxon>
        <taxon>Phytophthora</taxon>
    </lineage>
</organism>
<comment type="caution">
    <text evidence="2">The sequence shown here is derived from an EMBL/GenBank/DDBJ whole genome shotgun (WGS) entry which is preliminary data.</text>
</comment>
<dbReference type="OrthoDB" id="21225at2759"/>
<gene>
    <name evidence="2" type="ORF">PC110_g2213</name>
</gene>
<evidence type="ECO:0000259" key="1">
    <source>
        <dbReference type="Pfam" id="PF01590"/>
    </source>
</evidence>
<reference evidence="2 3" key="1">
    <citation type="submission" date="2018-01" db="EMBL/GenBank/DDBJ databases">
        <title>Draft genome of the strawberry crown rot pathogen Phytophthora cactorum.</title>
        <authorList>
            <person name="Armitage A.D."/>
            <person name="Lysoe E."/>
            <person name="Nellist C.F."/>
            <person name="Harrison R.J."/>
            <person name="Brurberg M.B."/>
        </authorList>
    </citation>
    <scope>NUCLEOTIDE SEQUENCE [LARGE SCALE GENOMIC DNA]</scope>
    <source>
        <strain evidence="2 3">10300</strain>
    </source>
</reference>
<dbReference type="InterPro" id="IPR029016">
    <property type="entry name" value="GAF-like_dom_sf"/>
</dbReference>
<sequence length="664" mass="73424">MSFNPSRGNPTLSYTSLSSRQFPSRNVLAEDDELLLRVRNNRPAEALKRALTDPTASWGYRKRCPSIQLGPSDADIEDFKLSSRTVGEGFEVLTVGDIACSSQELTSILCSRDESDYNAAMKGLYGNQFIYGSVVHVLDGKDIHQQLVCVPEDHQLSVRTGCFARSKLLARNEQWCSLEYFQPTGDDSSQGFSISISSLSDKEFAAGKAIGDRVIQLDGITGLLIVDAMPIESNDKDNECKSKVRVIFHLLHSGKDKRLGVASTKVGRSRLMALAEGIPRLPAVVRRRRLGTQVFANQSVTEMMAHNEAQNTRCIVCTKGLRLSTLMRIARRCQLCAHNVCTSCWSSQSVETCNGRVEQMGGCKRCLEWVDRCNYACIQAGRRGPVKIIEDSVLQKRHVGQNLRGSLTTDTARNATVTVIKMLLGSDARHCNSTASSKTENTDSAVEFDDEDSYIAAVEEYFRRRSERAPAAKDCVLANAQQRTYPLHLMNSSTPSAPIPENEVAHLKCIDRLGLMDLKEPMPELDVISSFLGRELGLQCVMITIVGETHLLVLSSTVPGLAQTLLAREHTFCQHLLMGDAPFIIRNPEADIRFYNMNLVTCDGARFYCGIPIVAPNGIMVGSICCIHTAPMDITRSQHDILKRFGQIASKIIRVKTKAKLRGQ</sequence>
<dbReference type="Pfam" id="PF01590">
    <property type="entry name" value="GAF"/>
    <property type="match status" value="1"/>
</dbReference>
<name>A0A329SXW3_9STRA</name>
<dbReference type="VEuPathDB" id="FungiDB:PC110_g2213"/>
<protein>
    <recommendedName>
        <fullName evidence="1">GAF domain-containing protein</fullName>
    </recommendedName>
</protein>
<dbReference type="SUPFAM" id="SSF55781">
    <property type="entry name" value="GAF domain-like"/>
    <property type="match status" value="1"/>
</dbReference>
<dbReference type="STRING" id="29920.A0A329SXW3"/>
<keyword evidence="3" id="KW-1185">Reference proteome</keyword>
<dbReference type="PANTHER" id="PTHR43102:SF2">
    <property type="entry name" value="GAF DOMAIN-CONTAINING PROTEIN"/>
    <property type="match status" value="1"/>
</dbReference>
<dbReference type="InterPro" id="IPR003018">
    <property type="entry name" value="GAF"/>
</dbReference>
<proteinExistence type="predicted"/>
<dbReference type="AlphaFoldDB" id="A0A329SXW3"/>
<feature type="domain" description="GAF" evidence="1">
    <location>
        <begin position="526"/>
        <end position="650"/>
    </location>
</feature>
<accession>A0A329SXW3</accession>
<evidence type="ECO:0000313" key="3">
    <source>
        <dbReference type="Proteomes" id="UP000251314"/>
    </source>
</evidence>
<dbReference type="PANTHER" id="PTHR43102">
    <property type="entry name" value="SLR1143 PROTEIN"/>
    <property type="match status" value="1"/>
</dbReference>
<evidence type="ECO:0000313" key="2">
    <source>
        <dbReference type="EMBL" id="RAW41574.1"/>
    </source>
</evidence>
<dbReference type="EMBL" id="MJFZ01000028">
    <property type="protein sequence ID" value="RAW41574.1"/>
    <property type="molecule type" value="Genomic_DNA"/>
</dbReference>
<dbReference type="Proteomes" id="UP000251314">
    <property type="component" value="Unassembled WGS sequence"/>
</dbReference>